<accession>A0A0U2UNF7</accession>
<sequence length="87" mass="9628">MENIIAAFRNPHDMEKAAEALLKQGVINLKLEPGALHPKGEQPDITLLGRIGTSISETAAKLQVIVESSRRRQAEDTIRKYGGVCWF</sequence>
<evidence type="ECO:0000313" key="1">
    <source>
        <dbReference type="EMBL" id="ALS24604.1"/>
    </source>
</evidence>
<protein>
    <submittedName>
        <fullName evidence="1">Uncharacterized protein</fullName>
    </submittedName>
</protein>
<dbReference type="Proteomes" id="UP000061660">
    <property type="component" value="Chromosome"/>
</dbReference>
<organism evidence="1 2">
    <name type="scientific">Paenibacillus naphthalenovorans</name>
    <dbReference type="NCBI Taxonomy" id="162209"/>
    <lineage>
        <taxon>Bacteria</taxon>
        <taxon>Bacillati</taxon>
        <taxon>Bacillota</taxon>
        <taxon>Bacilli</taxon>
        <taxon>Bacillales</taxon>
        <taxon>Paenibacillaceae</taxon>
        <taxon>Paenibacillus</taxon>
    </lineage>
</organism>
<reference evidence="2" key="1">
    <citation type="submission" date="2015-12" db="EMBL/GenBank/DDBJ databases">
        <title>Complete genome sequences of two moderately thermophilic Paenibacillus species.</title>
        <authorList>
            <person name="Butler R.III."/>
            <person name="Wang J."/>
            <person name="Stark B.C."/>
            <person name="Pombert J.-F."/>
        </authorList>
    </citation>
    <scope>NUCLEOTIDE SEQUENCE [LARGE SCALE GENOMIC DNA]</scope>
    <source>
        <strain evidence="2">32O-Y</strain>
    </source>
</reference>
<dbReference type="PATRIC" id="fig|162209.4.peg.4559"/>
<dbReference type="EMBL" id="CP013652">
    <property type="protein sequence ID" value="ALS24604.1"/>
    <property type="molecule type" value="Genomic_DNA"/>
</dbReference>
<dbReference type="KEGG" id="pnp:IJ22_43180"/>
<reference evidence="1 2" key="2">
    <citation type="journal article" date="2016" name="Genome Announc.">
        <title>Complete Genome Sequences of Two Interactive Moderate Thermophiles, Paenibacillus napthalenovorans 32O-Y and Paenibacillus sp. 32O-W.</title>
        <authorList>
            <person name="Butler R.R.III."/>
            <person name="Wang J."/>
            <person name="Stark B.C."/>
            <person name="Pombert J.F."/>
        </authorList>
    </citation>
    <scope>NUCLEOTIDE SEQUENCE [LARGE SCALE GENOMIC DNA]</scope>
    <source>
        <strain evidence="1 2">32O-Y</strain>
    </source>
</reference>
<name>A0A0U2UNF7_9BACL</name>
<dbReference type="RefSeq" id="WP_054816956.1">
    <property type="nucleotide sequence ID" value="NZ_BJCS01000021.1"/>
</dbReference>
<evidence type="ECO:0000313" key="2">
    <source>
        <dbReference type="Proteomes" id="UP000061660"/>
    </source>
</evidence>
<gene>
    <name evidence="1" type="ORF">IJ22_43180</name>
</gene>
<keyword evidence="2" id="KW-1185">Reference proteome</keyword>
<proteinExistence type="predicted"/>
<dbReference type="OrthoDB" id="2620432at2"/>
<dbReference type="AlphaFoldDB" id="A0A0U2UNF7"/>